<proteinExistence type="inferred from homology"/>
<dbReference type="SMART" id="SM00220">
    <property type="entry name" value="S_TKc"/>
    <property type="match status" value="1"/>
</dbReference>
<dbReference type="PROSITE" id="PS00107">
    <property type="entry name" value="PROTEIN_KINASE_ATP"/>
    <property type="match status" value="1"/>
</dbReference>
<dbReference type="InterPro" id="IPR017441">
    <property type="entry name" value="Protein_kinase_ATP_BS"/>
</dbReference>
<dbReference type="PROSITE" id="PS50011">
    <property type="entry name" value="PROTEIN_KINASE_DOM"/>
    <property type="match status" value="1"/>
</dbReference>
<keyword evidence="5 6" id="KW-0067">ATP-binding</keyword>
<evidence type="ECO:0000256" key="5">
    <source>
        <dbReference type="ARBA" id="ARBA00022840"/>
    </source>
</evidence>
<dbReference type="InterPro" id="IPR000961">
    <property type="entry name" value="AGC-kinase_C"/>
</dbReference>
<dbReference type="SMART" id="SM00133">
    <property type="entry name" value="S_TK_X"/>
    <property type="match status" value="1"/>
</dbReference>
<name>A0A8D8DA76_CULPI</name>
<evidence type="ECO:0000256" key="1">
    <source>
        <dbReference type="ARBA" id="ARBA00022527"/>
    </source>
</evidence>
<dbReference type="InterPro" id="IPR011009">
    <property type="entry name" value="Kinase-like_dom_sf"/>
</dbReference>
<evidence type="ECO:0000256" key="7">
    <source>
        <dbReference type="RuleBase" id="RU000304"/>
    </source>
</evidence>
<keyword evidence="2" id="KW-0808">Transferase</keyword>
<dbReference type="PANTHER" id="PTHR24353:SF152">
    <property type="entry name" value="UT01108P-RELATED"/>
    <property type="match status" value="1"/>
</dbReference>
<dbReference type="EMBL" id="HBUE01156300">
    <property type="protein sequence ID" value="CAG6507902.1"/>
    <property type="molecule type" value="Transcribed_RNA"/>
</dbReference>
<feature type="binding site" evidence="6">
    <location>
        <position position="136"/>
    </location>
    <ligand>
        <name>ATP</name>
        <dbReference type="ChEBI" id="CHEBI:30616"/>
    </ligand>
</feature>
<evidence type="ECO:0000256" key="4">
    <source>
        <dbReference type="ARBA" id="ARBA00022777"/>
    </source>
</evidence>
<keyword evidence="1 7" id="KW-0723">Serine/threonine-protein kinase</keyword>
<dbReference type="SUPFAM" id="SSF56112">
    <property type="entry name" value="Protein kinase-like (PK-like)"/>
    <property type="match status" value="1"/>
</dbReference>
<dbReference type="InterPro" id="IPR000719">
    <property type="entry name" value="Prot_kinase_dom"/>
</dbReference>
<keyword evidence="4 11" id="KW-0418">Kinase</keyword>
<organism evidence="11">
    <name type="scientific">Culex pipiens</name>
    <name type="common">House mosquito</name>
    <dbReference type="NCBI Taxonomy" id="7175"/>
    <lineage>
        <taxon>Eukaryota</taxon>
        <taxon>Metazoa</taxon>
        <taxon>Ecdysozoa</taxon>
        <taxon>Arthropoda</taxon>
        <taxon>Hexapoda</taxon>
        <taxon>Insecta</taxon>
        <taxon>Pterygota</taxon>
        <taxon>Neoptera</taxon>
        <taxon>Endopterygota</taxon>
        <taxon>Diptera</taxon>
        <taxon>Nematocera</taxon>
        <taxon>Culicoidea</taxon>
        <taxon>Culicidae</taxon>
        <taxon>Culicinae</taxon>
        <taxon>Culicini</taxon>
        <taxon>Culex</taxon>
        <taxon>Culex</taxon>
    </lineage>
</organism>
<dbReference type="GO" id="GO:0004691">
    <property type="term" value="F:cAMP-dependent protein kinase activity"/>
    <property type="evidence" value="ECO:0007669"/>
    <property type="project" value="TreeGrafter"/>
</dbReference>
<evidence type="ECO:0000256" key="6">
    <source>
        <dbReference type="PROSITE-ProRule" id="PRU10141"/>
    </source>
</evidence>
<accession>A0A8D8DA76</accession>
<dbReference type="AlphaFoldDB" id="A0A8D8DA76"/>
<dbReference type="Gene3D" id="1.10.510.10">
    <property type="entry name" value="Transferase(Phosphotransferase) domain 1"/>
    <property type="match status" value="1"/>
</dbReference>
<dbReference type="Gene3D" id="3.30.200.20">
    <property type="entry name" value="Phosphorylase Kinase, domain 1"/>
    <property type="match status" value="1"/>
</dbReference>
<dbReference type="EMBL" id="HBUE01261404">
    <property type="protein sequence ID" value="CAG6559250.1"/>
    <property type="molecule type" value="Transcribed_RNA"/>
</dbReference>
<dbReference type="PANTHER" id="PTHR24353">
    <property type="entry name" value="CYCLIC NUCLEOTIDE-DEPENDENT PROTEIN KINASE"/>
    <property type="match status" value="1"/>
</dbReference>
<feature type="domain" description="Protein kinase" evidence="9">
    <location>
        <begin position="107"/>
        <end position="364"/>
    </location>
</feature>
<evidence type="ECO:0000313" key="11">
    <source>
        <dbReference type="EMBL" id="CAG6507901.1"/>
    </source>
</evidence>
<dbReference type="InterPro" id="IPR008271">
    <property type="entry name" value="Ser/Thr_kinase_AS"/>
</dbReference>
<dbReference type="GO" id="GO:0005829">
    <property type="term" value="C:cytosol"/>
    <property type="evidence" value="ECO:0007669"/>
    <property type="project" value="TreeGrafter"/>
</dbReference>
<feature type="compositionally biased region" description="Low complexity" evidence="8">
    <location>
        <begin position="49"/>
        <end position="63"/>
    </location>
</feature>
<comment type="similarity">
    <text evidence="7">Belongs to the protein kinase superfamily.</text>
</comment>
<feature type="region of interest" description="Disordered" evidence="8">
    <location>
        <begin position="49"/>
        <end position="76"/>
    </location>
</feature>
<dbReference type="FunFam" id="1.10.510.10:FF:000005">
    <property type="entry name" value="cAMP-dependent protein kinase catalytic subunit alpha"/>
    <property type="match status" value="1"/>
</dbReference>
<dbReference type="GO" id="GO:0007476">
    <property type="term" value="P:imaginal disc-derived wing morphogenesis"/>
    <property type="evidence" value="ECO:0007669"/>
    <property type="project" value="UniProtKB-ARBA"/>
</dbReference>
<evidence type="ECO:0000256" key="3">
    <source>
        <dbReference type="ARBA" id="ARBA00022741"/>
    </source>
</evidence>
<protein>
    <submittedName>
        <fullName evidence="11">cAMP-dependent protein kinase catalytic subunit beta</fullName>
    </submittedName>
</protein>
<reference evidence="11" key="1">
    <citation type="submission" date="2021-05" db="EMBL/GenBank/DDBJ databases">
        <authorList>
            <person name="Alioto T."/>
            <person name="Alioto T."/>
            <person name="Gomez Garrido J."/>
        </authorList>
    </citation>
    <scope>NUCLEOTIDE SEQUENCE</scope>
</reference>
<evidence type="ECO:0000259" key="10">
    <source>
        <dbReference type="PROSITE" id="PS51285"/>
    </source>
</evidence>
<dbReference type="PROSITE" id="PS51285">
    <property type="entry name" value="AGC_KINASE_CTER"/>
    <property type="match status" value="1"/>
</dbReference>
<evidence type="ECO:0000256" key="2">
    <source>
        <dbReference type="ARBA" id="ARBA00022679"/>
    </source>
</evidence>
<evidence type="ECO:0000259" key="9">
    <source>
        <dbReference type="PROSITE" id="PS50011"/>
    </source>
</evidence>
<dbReference type="EMBL" id="HBUE01261403">
    <property type="protein sequence ID" value="CAG6559249.1"/>
    <property type="molecule type" value="Transcribed_RNA"/>
</dbReference>
<dbReference type="EMBL" id="HBUE01156299">
    <property type="protein sequence ID" value="CAG6507901.1"/>
    <property type="molecule type" value="Transcribed_RNA"/>
</dbReference>
<dbReference type="PROSITE" id="PS00108">
    <property type="entry name" value="PROTEIN_KINASE_ST"/>
    <property type="match status" value="1"/>
</dbReference>
<dbReference type="GO" id="GO:0005952">
    <property type="term" value="C:cAMP-dependent protein kinase complex"/>
    <property type="evidence" value="ECO:0007669"/>
    <property type="project" value="TreeGrafter"/>
</dbReference>
<keyword evidence="3 6" id="KW-0547">Nucleotide-binding</keyword>
<dbReference type="GO" id="GO:0005634">
    <property type="term" value="C:nucleus"/>
    <property type="evidence" value="ECO:0007669"/>
    <property type="project" value="TreeGrafter"/>
</dbReference>
<dbReference type="Pfam" id="PF00069">
    <property type="entry name" value="Pkinase"/>
    <property type="match status" value="1"/>
</dbReference>
<feature type="domain" description="AGC-kinase C-terminal" evidence="10">
    <location>
        <begin position="365"/>
        <end position="418"/>
    </location>
</feature>
<sequence>MPEWGRLQHFKCLLTCRLTGSAGGNRCCLAAPLRSEAMAEVKSVPTLKSYSPLKSSPSTQSSSRGGGGGKKFSSTSDYKQTLNRLKVDFERRYQNPRVASESGLDDYDVLRTLGTGAFGVVRLIRKKKSEEYFAMKIVSKERIIRQKQQLQHMLNEKRILQSVEFPFLVTMESCYKDNSFIYLAMPFVSGGELYSLLRKNKRFGEDQAKFYGAQVALAVEYLHHLGLIYRDLKPENILIDAKGYVKITDFGFCKLIRDRTWTLCGTPEYLAPEIIQNKGYGKSVDWWSFGVLLYEMIAGYSPFYTHSADQMLLFEKIVKGKVRFPSNFGTDIRNLIQSLVQVDLTKRFGNLKNGTSDIKQHAWFRGTNWIGLLNGEVTAPFIPKVAGPGDTSQFDAYEEPPELMVTSKCLYVKEFADF</sequence>
<dbReference type="GO" id="GO:0005524">
    <property type="term" value="F:ATP binding"/>
    <property type="evidence" value="ECO:0007669"/>
    <property type="project" value="UniProtKB-UniRule"/>
</dbReference>
<evidence type="ECO:0000256" key="8">
    <source>
        <dbReference type="SAM" id="MobiDB-lite"/>
    </source>
</evidence>